<proteinExistence type="predicted"/>
<dbReference type="SUPFAM" id="SSF48403">
    <property type="entry name" value="Ankyrin repeat"/>
    <property type="match status" value="2"/>
</dbReference>
<dbReference type="InterPro" id="IPR031348">
    <property type="entry name" value="PigL_N"/>
</dbReference>
<evidence type="ECO:0000256" key="2">
    <source>
        <dbReference type="PROSITE-ProRule" id="PRU00023"/>
    </source>
</evidence>
<feature type="compositionally biased region" description="Basic and acidic residues" evidence="4">
    <location>
        <begin position="1373"/>
        <end position="1383"/>
    </location>
</feature>
<dbReference type="STRING" id="1849047.A0A3D8QW94"/>
<dbReference type="InterPro" id="IPR002110">
    <property type="entry name" value="Ankyrin_rpt"/>
</dbReference>
<evidence type="ECO:0008006" key="9">
    <source>
        <dbReference type="Google" id="ProtNLM"/>
    </source>
</evidence>
<keyword evidence="8" id="KW-1185">Reference proteome</keyword>
<dbReference type="Pfam" id="PF24883">
    <property type="entry name" value="NPHP3_N"/>
    <property type="match status" value="1"/>
</dbReference>
<feature type="repeat" description="ANK" evidence="2">
    <location>
        <begin position="1322"/>
        <end position="1350"/>
    </location>
</feature>
<evidence type="ECO:0000256" key="3">
    <source>
        <dbReference type="SAM" id="Coils"/>
    </source>
</evidence>
<dbReference type="Pfam" id="PF12796">
    <property type="entry name" value="Ank_2"/>
    <property type="match status" value="1"/>
</dbReference>
<dbReference type="Gene3D" id="1.25.40.20">
    <property type="entry name" value="Ankyrin repeat-containing domain"/>
    <property type="match status" value="3"/>
</dbReference>
<keyword evidence="1" id="KW-0677">Repeat</keyword>
<evidence type="ECO:0000256" key="4">
    <source>
        <dbReference type="SAM" id="MobiDB-lite"/>
    </source>
</evidence>
<dbReference type="SUPFAM" id="SSF52540">
    <property type="entry name" value="P-loop containing nucleoside triphosphate hydrolases"/>
    <property type="match status" value="1"/>
</dbReference>
<evidence type="ECO:0000313" key="7">
    <source>
        <dbReference type="EMBL" id="RDW66045.1"/>
    </source>
</evidence>
<dbReference type="InterPro" id="IPR056884">
    <property type="entry name" value="NPHP3-like_N"/>
</dbReference>
<dbReference type="EMBL" id="PDLM01000011">
    <property type="protein sequence ID" value="RDW66045.1"/>
    <property type="molecule type" value="Genomic_DNA"/>
</dbReference>
<gene>
    <name evidence="7" type="ORF">BP6252_09680</name>
</gene>
<feature type="coiled-coil region" evidence="3">
    <location>
        <begin position="48"/>
        <end position="82"/>
    </location>
</feature>
<dbReference type="PANTHER" id="PTHR10039">
    <property type="entry name" value="AMELOGENIN"/>
    <property type="match status" value="1"/>
</dbReference>
<dbReference type="Pfam" id="PF00023">
    <property type="entry name" value="Ank"/>
    <property type="match status" value="1"/>
</dbReference>
<name>A0A3D8QW94_9HELO</name>
<dbReference type="PANTHER" id="PTHR10039:SF15">
    <property type="entry name" value="NACHT DOMAIN-CONTAINING PROTEIN"/>
    <property type="match status" value="1"/>
</dbReference>
<evidence type="ECO:0000259" key="5">
    <source>
        <dbReference type="Pfam" id="PF17111"/>
    </source>
</evidence>
<dbReference type="Proteomes" id="UP000256645">
    <property type="component" value="Unassembled WGS sequence"/>
</dbReference>
<dbReference type="Gene3D" id="3.40.50.300">
    <property type="entry name" value="P-loop containing nucleotide triphosphate hydrolases"/>
    <property type="match status" value="1"/>
</dbReference>
<dbReference type="PROSITE" id="PS50088">
    <property type="entry name" value="ANK_REPEAT"/>
    <property type="match status" value="1"/>
</dbReference>
<sequence>MDPISLTASITGVATFADTVITRLYNYCKTVKDCEDEVRELLAEGNILSAVLNKLAQVVEENEEEEDEEEEEEDAATNVTSEIPRYITACHSVLNELNRILVGFERKASRQISNASKSKGTLSRLTPSDLKWPFSKSKTTELTERLSRYKGTCMLALATTELSGIKSILQQFETTKNELAEIKADGKILVEAQCTKEIREILDWFGPVNPALKHQEFRKEYQEGTGYWIFKTPEYRRWAELQNSGLWIYAIPGAGKTILASLIIETMSRTRTKGFAYFYCRHSDQESQKPQNVIGSLVSQLARQDQGALAAATTFYSKYHPSGQLETIPTPTELGELLQTLSAYFFEVTIVVDGLDEVGASLDVNRAELIQVLSNAHVLSRNSRTIILSRNETDIHESLKEFESVSIAATSEDLQLYVSAKIVSLPIKDTKLRTEVFDALIDGAEGMFFWTVCQIQLLQDLPTPALIRKALKSLPPGLPGTYVRIFEKMKSRYSDQVQILIQRALKWLVYGNRMTLEALAQAISLEDNTTSLCNEAIPEPESILGWFGCLLRNGDHGVVELAHYSIREFLVEPVMNIPSTLAGFRVQIKDQYYIAETACIYLALSNFDCGKEDISNADSLRTFRERFPFYEHLSNHFSFYLQQYSKDLEPHACLRLFTVTASKTFLFWMSFVARSMNTRYISEVIIRASTTPLHVACGYKMFTTAARLLLEGHDYCTGYSPSPLFFALTDAIRASSIFALGAHEHVSLQQVSDQNTPLVEGISTAKQRLFRTLLKSGNDVNDTLPCNIYSERERKDKNAKVSPLYISLAVKDLEITQLLLDHGALLICSIESLYDLMNSFACNGSTHWPGSWGSILERIIEQQRYDEVFLSVLLRHGKQRQDDMGPGENRVESACIIPDASLKGLEDPVIEAVQAGDVPATEFYLRRGSSIHVLDAEGRSLLMHSLLIGNPGIFKLLKNHGADIHAPEADGKTPMVKLCQQIKVRSLMHWLGDMRQIQFGGSELQEVFYFARTTRNIELLDFVAITIATQEERSLALTTMDIDNLTRKKSLIDREKLLSCYLTKTDFSDHEGSEEDRVDTPKYPWEGPTDPCFICWMTAKASPKVLKHILEARSKRDTECCNEHLCIAAYRGDCSIVDVLLKHGEAPNRRNKTGRSPIHYATGFRDDFMSRLLDFNDLNSNGTFFYDNEREASNRTGIIELLGSHGADFYVKYKGQNAIHHAISCQYPDFEVLLKRGVPADLQDCSGQTPLLLACYTNFMEGIEKLLKLPDVVAKINEPSDIHGAPLHCASNNGYTAVVEKLLDAGALIDYQMMPGNYYGPALYAACARGHVDVVKLLLTRGASTNVRGPRYSSAMEVAQAFEELEVIEVLREHSSSREHGDEPEYTGPNQSETEQMAEPALV</sequence>
<reference evidence="7 8" key="1">
    <citation type="journal article" date="2018" name="IMA Fungus">
        <title>IMA Genome-F 9: Draft genome sequence of Annulohypoxylon stygium, Aspergillus mulundensis, Berkeleyomyces basicola (syn. Thielaviopsis basicola), Ceratocystis smalleyi, two Cercospora beticola strains, Coleophoma cylindrospora, Fusarium fracticaudum, Phialophora cf. hyalina, and Morchella septimelata.</title>
        <authorList>
            <person name="Wingfield B.D."/>
            <person name="Bills G.F."/>
            <person name="Dong Y."/>
            <person name="Huang W."/>
            <person name="Nel W.J."/>
            <person name="Swalarsk-Parry B.S."/>
            <person name="Vaghefi N."/>
            <person name="Wilken P.M."/>
            <person name="An Z."/>
            <person name="de Beer Z.W."/>
            <person name="De Vos L."/>
            <person name="Chen L."/>
            <person name="Duong T.A."/>
            <person name="Gao Y."/>
            <person name="Hammerbacher A."/>
            <person name="Kikkert J.R."/>
            <person name="Li Y."/>
            <person name="Li H."/>
            <person name="Li K."/>
            <person name="Li Q."/>
            <person name="Liu X."/>
            <person name="Ma X."/>
            <person name="Naidoo K."/>
            <person name="Pethybridge S.J."/>
            <person name="Sun J."/>
            <person name="Steenkamp E.T."/>
            <person name="van der Nest M.A."/>
            <person name="van Wyk S."/>
            <person name="Wingfield M.J."/>
            <person name="Xiong C."/>
            <person name="Yue Q."/>
            <person name="Zhang X."/>
        </authorList>
    </citation>
    <scope>NUCLEOTIDE SEQUENCE [LARGE SCALE GENOMIC DNA]</scope>
    <source>
        <strain evidence="7 8">BP6252</strain>
    </source>
</reference>
<organism evidence="7 8">
    <name type="scientific">Coleophoma cylindrospora</name>
    <dbReference type="NCBI Taxonomy" id="1849047"/>
    <lineage>
        <taxon>Eukaryota</taxon>
        <taxon>Fungi</taxon>
        <taxon>Dikarya</taxon>
        <taxon>Ascomycota</taxon>
        <taxon>Pezizomycotina</taxon>
        <taxon>Leotiomycetes</taxon>
        <taxon>Helotiales</taxon>
        <taxon>Dermateaceae</taxon>
        <taxon>Coleophoma</taxon>
    </lineage>
</organism>
<dbReference type="OrthoDB" id="195446at2759"/>
<evidence type="ECO:0000256" key="1">
    <source>
        <dbReference type="ARBA" id="ARBA00022737"/>
    </source>
</evidence>
<dbReference type="InterPro" id="IPR027417">
    <property type="entry name" value="P-loop_NTPase"/>
</dbReference>
<protein>
    <recommendedName>
        <fullName evidence="9">NACHT domain-containing protein</fullName>
    </recommendedName>
</protein>
<comment type="caution">
    <text evidence="7">The sequence shown here is derived from an EMBL/GenBank/DDBJ whole genome shotgun (WGS) entry which is preliminary data.</text>
</comment>
<dbReference type="InterPro" id="IPR036770">
    <property type="entry name" value="Ankyrin_rpt-contain_sf"/>
</dbReference>
<keyword evidence="3" id="KW-0175">Coiled coil</keyword>
<feature type="domain" description="Nephrocystin 3-like N-terminal" evidence="6">
    <location>
        <begin position="224"/>
        <end position="390"/>
    </location>
</feature>
<dbReference type="PROSITE" id="PS50297">
    <property type="entry name" value="ANK_REP_REGION"/>
    <property type="match status" value="1"/>
</dbReference>
<feature type="region of interest" description="Disordered" evidence="4">
    <location>
        <begin position="1373"/>
        <end position="1403"/>
    </location>
</feature>
<keyword evidence="2" id="KW-0040">ANK repeat</keyword>
<accession>A0A3D8QW94</accession>
<evidence type="ECO:0000259" key="6">
    <source>
        <dbReference type="Pfam" id="PF24883"/>
    </source>
</evidence>
<dbReference type="Pfam" id="PF17111">
    <property type="entry name" value="PigL_N"/>
    <property type="match status" value="1"/>
</dbReference>
<evidence type="ECO:0000313" key="8">
    <source>
        <dbReference type="Proteomes" id="UP000256645"/>
    </source>
</evidence>
<dbReference type="SMART" id="SM00248">
    <property type="entry name" value="ANK"/>
    <property type="match status" value="9"/>
</dbReference>
<feature type="domain" description="Azaphilone pigments biosynthesis cluster protein L N-terminal" evidence="5">
    <location>
        <begin position="1"/>
        <end position="169"/>
    </location>
</feature>